<accession>A0A5E7WFW0</accession>
<comment type="cofactor">
    <cofactor evidence="1">
        <name>FMN</name>
        <dbReference type="ChEBI" id="CHEBI:58210"/>
    </cofactor>
</comment>
<evidence type="ECO:0000256" key="2">
    <source>
        <dbReference type="ARBA" id="ARBA00022630"/>
    </source>
</evidence>
<dbReference type="Proteomes" id="UP000325645">
    <property type="component" value="Unassembled WGS sequence"/>
</dbReference>
<dbReference type="PANTHER" id="PTHR43073:SF2">
    <property type="entry name" value="DIHYDROPYRIMIDINE DEHYDROGENASE [NADP(+)]"/>
    <property type="match status" value="1"/>
</dbReference>
<dbReference type="AlphaFoldDB" id="A0A5E7WFW0"/>
<organism evidence="14 15">
    <name type="scientific">Pseudomonas fluorescens</name>
    <dbReference type="NCBI Taxonomy" id="294"/>
    <lineage>
        <taxon>Bacteria</taxon>
        <taxon>Pseudomonadati</taxon>
        <taxon>Pseudomonadota</taxon>
        <taxon>Gammaproteobacteria</taxon>
        <taxon>Pseudomonadales</taxon>
        <taxon>Pseudomonadaceae</taxon>
        <taxon>Pseudomonas</taxon>
    </lineage>
</organism>
<reference evidence="14 15" key="1">
    <citation type="submission" date="2019-09" db="EMBL/GenBank/DDBJ databases">
        <authorList>
            <person name="Chandra G."/>
            <person name="Truman W A."/>
        </authorList>
    </citation>
    <scope>NUCLEOTIDE SEQUENCE [LARGE SCALE GENOMIC DNA]</scope>
    <source>
        <strain evidence="14">PS943</strain>
    </source>
</reference>
<evidence type="ECO:0000256" key="7">
    <source>
        <dbReference type="ARBA" id="ARBA00047685"/>
    </source>
</evidence>
<evidence type="ECO:0000256" key="6">
    <source>
        <dbReference type="ARBA" id="ARBA00032722"/>
    </source>
</evidence>
<dbReference type="Gene3D" id="3.50.50.60">
    <property type="entry name" value="FAD/NAD(P)-binding domain"/>
    <property type="match status" value="2"/>
</dbReference>
<dbReference type="SUPFAM" id="SSF51971">
    <property type="entry name" value="Nucleotide-binding domain"/>
    <property type="match status" value="2"/>
</dbReference>
<comment type="function">
    <text evidence="9">Involved in pyrimidine base degradation. Catalyzes physiologically the reduction of uracil to 5,6-dihydrouracil (DHU) by using NADH as a specific cosubstrate. It also catalyzes the reverse reaction and the reduction of thymine to 5,6-dihydrothymine (DHT).</text>
</comment>
<dbReference type="GO" id="GO:0051536">
    <property type="term" value="F:iron-sulfur cluster binding"/>
    <property type="evidence" value="ECO:0007669"/>
    <property type="project" value="InterPro"/>
</dbReference>
<dbReference type="SUPFAM" id="SSF46548">
    <property type="entry name" value="alpha-helical ferredoxin"/>
    <property type="match status" value="1"/>
</dbReference>
<evidence type="ECO:0000256" key="5">
    <source>
        <dbReference type="ARBA" id="ARBA00030119"/>
    </source>
</evidence>
<evidence type="ECO:0000256" key="12">
    <source>
        <dbReference type="SAM" id="MobiDB-lite"/>
    </source>
</evidence>
<evidence type="ECO:0000256" key="10">
    <source>
        <dbReference type="ARBA" id="ARBA00049714"/>
    </source>
</evidence>
<evidence type="ECO:0000256" key="3">
    <source>
        <dbReference type="ARBA" id="ARBA00022643"/>
    </source>
</evidence>
<name>A0A5E7WFW0_PSEFL</name>
<keyword evidence="4 14" id="KW-0560">Oxidoreductase</keyword>
<dbReference type="Pfam" id="PF07992">
    <property type="entry name" value="Pyr_redox_2"/>
    <property type="match status" value="1"/>
</dbReference>
<dbReference type="GO" id="GO:0004159">
    <property type="term" value="F:dihydropyrimidine dehydrogenase (NAD+) activity"/>
    <property type="evidence" value="ECO:0007669"/>
    <property type="project" value="UniProtKB-EC"/>
</dbReference>
<feature type="region of interest" description="Disordered" evidence="12">
    <location>
        <begin position="1"/>
        <end position="22"/>
    </location>
</feature>
<dbReference type="InterPro" id="IPR017896">
    <property type="entry name" value="4Fe4S_Fe-S-bd"/>
</dbReference>
<dbReference type="PRINTS" id="PR00368">
    <property type="entry name" value="FADPNR"/>
</dbReference>
<dbReference type="Pfam" id="PF14691">
    <property type="entry name" value="Fer4_20"/>
    <property type="match status" value="1"/>
</dbReference>
<dbReference type="InterPro" id="IPR028261">
    <property type="entry name" value="DPD_II"/>
</dbReference>
<dbReference type="Gene3D" id="1.10.1060.10">
    <property type="entry name" value="Alpha-helical ferredoxin"/>
    <property type="match status" value="1"/>
</dbReference>
<feature type="domain" description="4Fe-4S ferredoxin-type" evidence="13">
    <location>
        <begin position="70"/>
        <end position="103"/>
    </location>
</feature>
<evidence type="ECO:0000256" key="1">
    <source>
        <dbReference type="ARBA" id="ARBA00001917"/>
    </source>
</evidence>
<keyword evidence="2" id="KW-0285">Flavoprotein</keyword>
<dbReference type="InterPro" id="IPR036188">
    <property type="entry name" value="FAD/NAD-bd_sf"/>
</dbReference>
<evidence type="ECO:0000259" key="13">
    <source>
        <dbReference type="PROSITE" id="PS51379"/>
    </source>
</evidence>
<sequence length="493" mass="53415">MGMHFKCGSGLAREGGSPDDEKLNAHQRQYLNNREANTVIKTLNHLPHPHENAAALAGHFTDLAPPLNDRQAHLEASRCLYCYDAPCVNACPSEIDIPSFIRNIHQENVQGAAQKILSANILGGSCARVCPTEVLCQQACVRNNDHECAPVLIGLLQRYAVDNAHFSEHPFTRAASTGKRIAVVGAGPAGLSCAHRSAMHGHDVVIFEAREKAGGLNEYGIAKYKLVDDYAQKELEFLLEIGGIEIRHGQKLGENLTLSDLHQQFDAVFLGLGLAASKQLGLAHEDAPGLLAATDYIRELRQADDLTQLPLADRCIVLGAGNTAIDMAVQMARLGARDVNLVYRRGVEEMGATGHEQDIAKANQVRLLTWAQPEEILLDAQGQVRGMRFARTWLVEGRLQATGETFELAADAIFKAIGQAFDGSALADPLARELKRQGERIQVDENLRTSIPGVYAGGDCTSLDQDLTVQAVQHGKRAAEAINAQLMLNVEAA</sequence>
<dbReference type="EMBL" id="CABVJH010000006">
    <property type="protein sequence ID" value="VVQ34032.1"/>
    <property type="molecule type" value="Genomic_DNA"/>
</dbReference>
<evidence type="ECO:0000313" key="14">
    <source>
        <dbReference type="EMBL" id="VVQ34032.1"/>
    </source>
</evidence>
<protein>
    <recommendedName>
        <fullName evidence="11">dihydrouracil dehydrogenase (NAD(+))</fullName>
        <ecNumber evidence="11">1.3.1.1</ecNumber>
    </recommendedName>
    <alternativeName>
        <fullName evidence="6">Dihydrothymine dehydrogenase</fullName>
    </alternativeName>
    <alternativeName>
        <fullName evidence="5">Dihydrouracil dehydrogenase</fullName>
    </alternativeName>
</protein>
<gene>
    <name evidence="14" type="primary">gltD_2</name>
    <name evidence="14" type="ORF">PS943_03641</name>
</gene>
<dbReference type="EC" id="1.3.1.1" evidence="11"/>
<dbReference type="InterPro" id="IPR023753">
    <property type="entry name" value="FAD/NAD-binding_dom"/>
</dbReference>
<proteinExistence type="predicted"/>
<comment type="catalytic activity">
    <reaction evidence="7">
        <text>5,6-dihydrothymine + NAD(+) = thymine + NADH + H(+)</text>
        <dbReference type="Rhea" id="RHEA:28791"/>
        <dbReference type="ChEBI" id="CHEBI:15378"/>
        <dbReference type="ChEBI" id="CHEBI:17821"/>
        <dbReference type="ChEBI" id="CHEBI:27468"/>
        <dbReference type="ChEBI" id="CHEBI:57540"/>
        <dbReference type="ChEBI" id="CHEBI:57945"/>
        <dbReference type="EC" id="1.3.1.1"/>
    </reaction>
</comment>
<evidence type="ECO:0000256" key="11">
    <source>
        <dbReference type="ARBA" id="ARBA00049728"/>
    </source>
</evidence>
<comment type="catalytic activity">
    <reaction evidence="8">
        <text>5,6-dihydrouracil + NAD(+) = uracil + NADH + H(+)</text>
        <dbReference type="Rhea" id="RHEA:20189"/>
        <dbReference type="ChEBI" id="CHEBI:15378"/>
        <dbReference type="ChEBI" id="CHEBI:15901"/>
        <dbReference type="ChEBI" id="CHEBI:17568"/>
        <dbReference type="ChEBI" id="CHEBI:57540"/>
        <dbReference type="ChEBI" id="CHEBI:57945"/>
        <dbReference type="EC" id="1.3.1.1"/>
    </reaction>
</comment>
<dbReference type="PRINTS" id="PR00469">
    <property type="entry name" value="PNDRDTASEII"/>
</dbReference>
<evidence type="ECO:0000256" key="9">
    <source>
        <dbReference type="ARBA" id="ARBA00049578"/>
    </source>
</evidence>
<evidence type="ECO:0000256" key="4">
    <source>
        <dbReference type="ARBA" id="ARBA00023002"/>
    </source>
</evidence>
<dbReference type="InterPro" id="IPR009051">
    <property type="entry name" value="Helical_ferredxn"/>
</dbReference>
<dbReference type="PROSITE" id="PS51379">
    <property type="entry name" value="4FE4S_FER_2"/>
    <property type="match status" value="1"/>
</dbReference>
<comment type="subunit">
    <text evidence="10">Heterotetramer of 2 PreA and 2 PreT subunits.</text>
</comment>
<evidence type="ECO:0000256" key="8">
    <source>
        <dbReference type="ARBA" id="ARBA00048792"/>
    </source>
</evidence>
<keyword evidence="3" id="KW-0288">FMN</keyword>
<evidence type="ECO:0000313" key="15">
    <source>
        <dbReference type="Proteomes" id="UP000325645"/>
    </source>
</evidence>
<dbReference type="PANTHER" id="PTHR43073">
    <property type="entry name" value="DIHYDROPYRIMIDINE DEHYDROGENASE [NADP(+)]"/>
    <property type="match status" value="1"/>
</dbReference>